<comment type="caution">
    <text evidence="2">The sequence shown here is derived from an EMBL/GenBank/DDBJ whole genome shotgun (WGS) entry which is preliminary data.</text>
</comment>
<dbReference type="RefSeq" id="WP_182216053.1">
    <property type="nucleotide sequence ID" value="NZ_JACEZS010000005.1"/>
</dbReference>
<reference evidence="2 3" key="1">
    <citation type="submission" date="2020-07" db="EMBL/GenBank/DDBJ databases">
        <title>Novel species isolated from subtropical streams in China.</title>
        <authorList>
            <person name="Lu H."/>
        </authorList>
    </citation>
    <scope>NUCLEOTIDE SEQUENCE [LARGE SCALE GENOMIC DNA]</scope>
    <source>
        <strain evidence="2 3">FT3S</strain>
    </source>
</reference>
<dbReference type="PROSITE" id="PS51257">
    <property type="entry name" value="PROKAR_LIPOPROTEIN"/>
    <property type="match status" value="1"/>
</dbReference>
<name>A0A7W2EG42_9BURK</name>
<feature type="signal peptide" evidence="1">
    <location>
        <begin position="1"/>
        <end position="21"/>
    </location>
</feature>
<accession>A0A7W2EG42</accession>
<dbReference type="Pfam" id="PF06764">
    <property type="entry name" value="DUF1223"/>
    <property type="match status" value="1"/>
</dbReference>
<keyword evidence="3" id="KW-1185">Reference proteome</keyword>
<dbReference type="InterPro" id="IPR013783">
    <property type="entry name" value="Ig-like_fold"/>
</dbReference>
<dbReference type="Gene3D" id="2.60.40.10">
    <property type="entry name" value="Immunoglobulins"/>
    <property type="match status" value="1"/>
</dbReference>
<gene>
    <name evidence="2" type="ORF">H3H36_07970</name>
</gene>
<dbReference type="PANTHER" id="PTHR36057:SF1">
    <property type="entry name" value="LIPOPROTEIN LIPID ATTACHMENT SITE-LIKE PROTEIN, PUTATIVE (DUF1223)-RELATED"/>
    <property type="match status" value="1"/>
</dbReference>
<sequence length="263" mass="27354">MKQLILGLTAAAALNVAPVLAAGSCSEHSPSHRVALLELYTSEGCSSCPPADQYMGSLRAAGVTPEQAVLLALHVDYWNDIGWKDPFSQAAYSARQRWLTKLAGSRTVYTPELFVAGQELRGGVERWTGGVPAAVRRINAQAAQADIRISLGQASAAGLPVEVNASAARDGTLFVALVESGLASKVTAGENSGRLLRHDHVVRTWLAPVPLSSGDKAGINMATVTRTLPLPPGAAPGRLGVSAFVQSERGEVLQALSLPACGG</sequence>
<keyword evidence="1" id="KW-0732">Signal</keyword>
<proteinExistence type="predicted"/>
<organism evidence="2 3">
    <name type="scientific">Rugamonas fusca</name>
    <dbReference type="NCBI Taxonomy" id="2758568"/>
    <lineage>
        <taxon>Bacteria</taxon>
        <taxon>Pseudomonadati</taxon>
        <taxon>Pseudomonadota</taxon>
        <taxon>Betaproteobacteria</taxon>
        <taxon>Burkholderiales</taxon>
        <taxon>Oxalobacteraceae</taxon>
        <taxon>Telluria group</taxon>
        <taxon>Rugamonas</taxon>
    </lineage>
</organism>
<dbReference type="AlphaFoldDB" id="A0A7W2EG42"/>
<evidence type="ECO:0000313" key="2">
    <source>
        <dbReference type="EMBL" id="MBA5605293.1"/>
    </source>
</evidence>
<evidence type="ECO:0000313" key="3">
    <source>
        <dbReference type="Proteomes" id="UP000566711"/>
    </source>
</evidence>
<dbReference type="Proteomes" id="UP000566711">
    <property type="component" value="Unassembled WGS sequence"/>
</dbReference>
<dbReference type="SUPFAM" id="SSF52833">
    <property type="entry name" value="Thioredoxin-like"/>
    <property type="match status" value="1"/>
</dbReference>
<evidence type="ECO:0000256" key="1">
    <source>
        <dbReference type="SAM" id="SignalP"/>
    </source>
</evidence>
<dbReference type="InterPro" id="IPR036249">
    <property type="entry name" value="Thioredoxin-like_sf"/>
</dbReference>
<feature type="chain" id="PRO_5031198590" evidence="1">
    <location>
        <begin position="22"/>
        <end position="263"/>
    </location>
</feature>
<dbReference type="PANTHER" id="PTHR36057">
    <property type="match status" value="1"/>
</dbReference>
<dbReference type="EMBL" id="JACEZS010000005">
    <property type="protein sequence ID" value="MBA5605293.1"/>
    <property type="molecule type" value="Genomic_DNA"/>
</dbReference>
<dbReference type="InterPro" id="IPR010634">
    <property type="entry name" value="DUF1223"/>
</dbReference>
<protein>
    <submittedName>
        <fullName evidence="2">DUF1223 domain-containing protein</fullName>
    </submittedName>
</protein>